<dbReference type="InterPro" id="IPR011009">
    <property type="entry name" value="Kinase-like_dom_sf"/>
</dbReference>
<dbReference type="GO" id="GO:0004016">
    <property type="term" value="F:adenylate cyclase activity"/>
    <property type="evidence" value="ECO:0007669"/>
    <property type="project" value="TreeGrafter"/>
</dbReference>
<feature type="domain" description="Protein kinase" evidence="7">
    <location>
        <begin position="1"/>
        <end position="163"/>
    </location>
</feature>
<dbReference type="GO" id="GO:0004672">
    <property type="term" value="F:protein kinase activity"/>
    <property type="evidence" value="ECO:0007669"/>
    <property type="project" value="InterPro"/>
</dbReference>
<keyword evidence="3" id="KW-0547">Nucleotide-binding</keyword>
<feature type="compositionally biased region" description="Acidic residues" evidence="6">
    <location>
        <begin position="139"/>
        <end position="150"/>
    </location>
</feature>
<dbReference type="Pfam" id="PF07714">
    <property type="entry name" value="PK_Tyr_Ser-Thr"/>
    <property type="match status" value="1"/>
</dbReference>
<name>A0A7R9I508_9NEOP</name>
<evidence type="ECO:0000256" key="3">
    <source>
        <dbReference type="ARBA" id="ARBA00022741"/>
    </source>
</evidence>
<accession>A0A7R9I508</accession>
<dbReference type="GO" id="GO:0005524">
    <property type="term" value="F:ATP binding"/>
    <property type="evidence" value="ECO:0007669"/>
    <property type="project" value="InterPro"/>
</dbReference>
<keyword evidence="5" id="KW-0141">cGMP biosynthesis</keyword>
<evidence type="ECO:0000256" key="5">
    <source>
        <dbReference type="ARBA" id="ARBA00023293"/>
    </source>
</evidence>
<dbReference type="InterPro" id="IPR000719">
    <property type="entry name" value="Prot_kinase_dom"/>
</dbReference>
<dbReference type="EMBL" id="OD569131">
    <property type="protein sequence ID" value="CAD7447698.1"/>
    <property type="molecule type" value="Genomic_DNA"/>
</dbReference>
<dbReference type="PANTHER" id="PTHR11920">
    <property type="entry name" value="GUANYLYL CYCLASE"/>
    <property type="match status" value="1"/>
</dbReference>
<proteinExistence type="predicted"/>
<dbReference type="GO" id="GO:0005886">
    <property type="term" value="C:plasma membrane"/>
    <property type="evidence" value="ECO:0007669"/>
    <property type="project" value="TreeGrafter"/>
</dbReference>
<evidence type="ECO:0000259" key="7">
    <source>
        <dbReference type="PROSITE" id="PS50011"/>
    </source>
</evidence>
<dbReference type="PROSITE" id="PS50011">
    <property type="entry name" value="PROTEIN_KINASE_DOM"/>
    <property type="match status" value="1"/>
</dbReference>
<reference evidence="8" key="1">
    <citation type="submission" date="2020-11" db="EMBL/GenBank/DDBJ databases">
        <authorList>
            <person name="Tran Van P."/>
        </authorList>
    </citation>
    <scope>NUCLEOTIDE SEQUENCE</scope>
</reference>
<feature type="region of interest" description="Disordered" evidence="6">
    <location>
        <begin position="128"/>
        <end position="163"/>
    </location>
</feature>
<dbReference type="AlphaFoldDB" id="A0A7R9I508"/>
<sequence length="163" mass="18361">MNVRDVTNENTVRFVGACIECPIVLILTEYSPKGSLKDVLQNDELKLDWNFRMSLIHDVVKGMAYLHSSEVMVHGKLRSCNCLIDGRFVLKISDFGLKTLTTPSEIIKDNGIVGSCRDKDMDFCFETPRRSDPSTVPGDDYEANGEEANTDNEFSPFPLHNRV</sequence>
<dbReference type="PANTHER" id="PTHR11920:SF274">
    <property type="entry name" value="GUANYLATE CYCLASE"/>
    <property type="match status" value="1"/>
</dbReference>
<dbReference type="InterPro" id="IPR050401">
    <property type="entry name" value="Cyclic_nucleotide_synthase"/>
</dbReference>
<evidence type="ECO:0000256" key="1">
    <source>
        <dbReference type="ARBA" id="ARBA00001436"/>
    </source>
</evidence>
<dbReference type="GO" id="GO:0004383">
    <property type="term" value="F:guanylate cyclase activity"/>
    <property type="evidence" value="ECO:0007669"/>
    <property type="project" value="UniProtKB-EC"/>
</dbReference>
<dbReference type="EC" id="4.6.1.2" evidence="2"/>
<evidence type="ECO:0000313" key="8">
    <source>
        <dbReference type="EMBL" id="CAD7447698.1"/>
    </source>
</evidence>
<keyword evidence="4" id="KW-0456">Lyase</keyword>
<comment type="catalytic activity">
    <reaction evidence="1">
        <text>GTP = 3',5'-cyclic GMP + diphosphate</text>
        <dbReference type="Rhea" id="RHEA:13665"/>
        <dbReference type="ChEBI" id="CHEBI:33019"/>
        <dbReference type="ChEBI" id="CHEBI:37565"/>
        <dbReference type="ChEBI" id="CHEBI:57746"/>
        <dbReference type="EC" id="4.6.1.2"/>
    </reaction>
</comment>
<gene>
    <name evidence="8" type="ORF">TBIB3V08_LOCUS10006</name>
</gene>
<dbReference type="SUPFAM" id="SSF56112">
    <property type="entry name" value="Protein kinase-like (PK-like)"/>
    <property type="match status" value="1"/>
</dbReference>
<dbReference type="GO" id="GO:0007168">
    <property type="term" value="P:receptor guanylyl cyclase signaling pathway"/>
    <property type="evidence" value="ECO:0007669"/>
    <property type="project" value="TreeGrafter"/>
</dbReference>
<evidence type="ECO:0000256" key="4">
    <source>
        <dbReference type="ARBA" id="ARBA00023239"/>
    </source>
</evidence>
<evidence type="ECO:0000256" key="2">
    <source>
        <dbReference type="ARBA" id="ARBA00012202"/>
    </source>
</evidence>
<dbReference type="GO" id="GO:0001653">
    <property type="term" value="F:peptide receptor activity"/>
    <property type="evidence" value="ECO:0007669"/>
    <property type="project" value="TreeGrafter"/>
</dbReference>
<organism evidence="8">
    <name type="scientific">Timema bartmani</name>
    <dbReference type="NCBI Taxonomy" id="61472"/>
    <lineage>
        <taxon>Eukaryota</taxon>
        <taxon>Metazoa</taxon>
        <taxon>Ecdysozoa</taxon>
        <taxon>Arthropoda</taxon>
        <taxon>Hexapoda</taxon>
        <taxon>Insecta</taxon>
        <taxon>Pterygota</taxon>
        <taxon>Neoptera</taxon>
        <taxon>Polyneoptera</taxon>
        <taxon>Phasmatodea</taxon>
        <taxon>Timematodea</taxon>
        <taxon>Timematoidea</taxon>
        <taxon>Timematidae</taxon>
        <taxon>Timema</taxon>
    </lineage>
</organism>
<evidence type="ECO:0000256" key="6">
    <source>
        <dbReference type="SAM" id="MobiDB-lite"/>
    </source>
</evidence>
<dbReference type="Gene3D" id="1.10.510.10">
    <property type="entry name" value="Transferase(Phosphotransferase) domain 1"/>
    <property type="match status" value="1"/>
</dbReference>
<protein>
    <recommendedName>
        <fullName evidence="2">guanylate cyclase</fullName>
        <ecNumber evidence="2">4.6.1.2</ecNumber>
    </recommendedName>
</protein>
<dbReference type="InterPro" id="IPR001245">
    <property type="entry name" value="Ser-Thr/Tyr_kinase_cat_dom"/>
</dbReference>